<dbReference type="PANTHER" id="PTHR46745">
    <property type="entry name" value="TSC22 DOMAIN FAMILY PROTEIN 1"/>
    <property type="match status" value="1"/>
</dbReference>
<feature type="compositionally biased region" description="Basic and acidic residues" evidence="1">
    <location>
        <begin position="150"/>
        <end position="159"/>
    </location>
</feature>
<dbReference type="GO" id="GO:0008284">
    <property type="term" value="P:positive regulation of cell population proliferation"/>
    <property type="evidence" value="ECO:0007669"/>
    <property type="project" value="TreeGrafter"/>
</dbReference>
<dbReference type="Proteomes" id="UP000887568">
    <property type="component" value="Unplaced"/>
</dbReference>
<reference evidence="2" key="1">
    <citation type="submission" date="2022-11" db="UniProtKB">
        <authorList>
            <consortium name="EnsemblMetazoa"/>
        </authorList>
    </citation>
    <scope>IDENTIFICATION</scope>
</reference>
<dbReference type="EnsemblMetazoa" id="XM_038194692.1">
    <property type="protein sequence ID" value="XP_038050620.1"/>
    <property type="gene ID" value="LOC119723816"/>
</dbReference>
<feature type="compositionally biased region" description="Basic and acidic residues" evidence="1">
    <location>
        <begin position="221"/>
        <end position="261"/>
    </location>
</feature>
<feature type="compositionally biased region" description="Low complexity" evidence="1">
    <location>
        <begin position="262"/>
        <end position="272"/>
    </location>
</feature>
<proteinExistence type="predicted"/>
<dbReference type="RefSeq" id="XP_038050620.1">
    <property type="nucleotide sequence ID" value="XM_038194692.1"/>
</dbReference>
<dbReference type="AlphaFoldDB" id="A0A913ZHV2"/>
<dbReference type="GO" id="GO:0043066">
    <property type="term" value="P:negative regulation of apoptotic process"/>
    <property type="evidence" value="ECO:0007669"/>
    <property type="project" value="TreeGrafter"/>
</dbReference>
<keyword evidence="3" id="KW-1185">Reference proteome</keyword>
<feature type="compositionally biased region" description="Polar residues" evidence="1">
    <location>
        <begin position="121"/>
        <end position="133"/>
    </location>
</feature>
<dbReference type="PANTHER" id="PTHR46745:SF1">
    <property type="entry name" value="TSC22 DOMAIN FAMILY PROTEIN 1"/>
    <property type="match status" value="1"/>
</dbReference>
<dbReference type="OMA" id="TEQIRDN"/>
<feature type="compositionally biased region" description="Polar residues" evidence="1">
    <location>
        <begin position="163"/>
        <end position="172"/>
    </location>
</feature>
<dbReference type="GeneID" id="119723816"/>
<feature type="region of interest" description="Disordered" evidence="1">
    <location>
        <begin position="1"/>
        <end position="20"/>
    </location>
</feature>
<dbReference type="OrthoDB" id="8961796at2759"/>
<accession>A0A913ZHV2</accession>
<sequence>MEKQDRHASNTHHVDMRKDALLNTVPVVAANRCDPDEDPELQYLDQDKINNSKKKSFFQITSVTENVNDENDSMDELDESRVDDLSTADLSKLSLQTDIEHSETEDSPNPLGAGYGINPNAAMNPNSEANGNGPSRFKLVKVARIEPIKRGRWTCKDFPSEPQPGSESTVAKTEQIRDNVSGSSSAASSVHYVPGENPPTENPLADTNSAPQQPPPPSKDNTPKETSDSVDKKDSSSTRPDRRPSSKTDSNKEGLSKKESSAGDLLSLDSLSVEMHADNQSENDER</sequence>
<feature type="region of interest" description="Disordered" evidence="1">
    <location>
        <begin position="150"/>
        <end position="286"/>
    </location>
</feature>
<evidence type="ECO:0000313" key="2">
    <source>
        <dbReference type="EnsemblMetazoa" id="XP_038050620.1"/>
    </source>
</evidence>
<dbReference type="GO" id="GO:0005634">
    <property type="term" value="C:nucleus"/>
    <property type="evidence" value="ECO:0007669"/>
    <property type="project" value="TreeGrafter"/>
</dbReference>
<name>A0A913ZHV2_PATMI</name>
<evidence type="ECO:0000256" key="1">
    <source>
        <dbReference type="SAM" id="MobiDB-lite"/>
    </source>
</evidence>
<dbReference type="GO" id="GO:0005829">
    <property type="term" value="C:cytosol"/>
    <property type="evidence" value="ECO:0007669"/>
    <property type="project" value="TreeGrafter"/>
</dbReference>
<feature type="region of interest" description="Disordered" evidence="1">
    <location>
        <begin position="64"/>
        <end position="135"/>
    </location>
</feature>
<protein>
    <submittedName>
        <fullName evidence="2">Uncharacterized protein</fullName>
    </submittedName>
</protein>
<feature type="compositionally biased region" description="Acidic residues" evidence="1">
    <location>
        <begin position="67"/>
        <end position="78"/>
    </location>
</feature>
<organism evidence="2 3">
    <name type="scientific">Patiria miniata</name>
    <name type="common">Bat star</name>
    <name type="synonym">Asterina miniata</name>
    <dbReference type="NCBI Taxonomy" id="46514"/>
    <lineage>
        <taxon>Eukaryota</taxon>
        <taxon>Metazoa</taxon>
        <taxon>Echinodermata</taxon>
        <taxon>Eleutherozoa</taxon>
        <taxon>Asterozoa</taxon>
        <taxon>Asteroidea</taxon>
        <taxon>Valvatacea</taxon>
        <taxon>Valvatida</taxon>
        <taxon>Asterinidae</taxon>
        <taxon>Patiria</taxon>
    </lineage>
</organism>
<evidence type="ECO:0000313" key="3">
    <source>
        <dbReference type="Proteomes" id="UP000887568"/>
    </source>
</evidence>